<dbReference type="InterPro" id="IPR007809">
    <property type="entry name" value="FlgN-like"/>
</dbReference>
<evidence type="ECO:0000256" key="1">
    <source>
        <dbReference type="ARBA" id="ARBA00002397"/>
    </source>
</evidence>
<evidence type="ECO:0000313" key="5">
    <source>
        <dbReference type="EMBL" id="QID18385.1"/>
    </source>
</evidence>
<dbReference type="EMBL" id="CP048836">
    <property type="protein sequence ID" value="QID18385.1"/>
    <property type="molecule type" value="Genomic_DNA"/>
</dbReference>
<feature type="compositionally biased region" description="Gly residues" evidence="4">
    <location>
        <begin position="149"/>
        <end position="158"/>
    </location>
</feature>
<evidence type="ECO:0000256" key="2">
    <source>
        <dbReference type="ARBA" id="ARBA00007703"/>
    </source>
</evidence>
<sequence>MTTPQPVKARLLALLADEAAQLRSFVALLGQEESLLVDGQTDALMSLAREKTEQYRKLQRFNDDRLHLLAQIGLRATDDAIRQVCGQSADAAAPWDTVLELAREAQARNQRNGKLIAERMQHNQAALTTLLAAADQPQLYGADGQSRPTGGGRKLGSA</sequence>
<organism evidence="5 6">
    <name type="scientific">Nitrogeniibacter mangrovi</name>
    <dbReference type="NCBI Taxonomy" id="2016596"/>
    <lineage>
        <taxon>Bacteria</taxon>
        <taxon>Pseudomonadati</taxon>
        <taxon>Pseudomonadota</taxon>
        <taxon>Betaproteobacteria</taxon>
        <taxon>Rhodocyclales</taxon>
        <taxon>Zoogloeaceae</taxon>
        <taxon>Nitrogeniibacter</taxon>
    </lineage>
</organism>
<dbReference type="Pfam" id="PF05130">
    <property type="entry name" value="FlgN"/>
    <property type="match status" value="1"/>
</dbReference>
<dbReference type="InterPro" id="IPR036679">
    <property type="entry name" value="FlgN-like_sf"/>
</dbReference>
<accession>A0A6C1B6H0</accession>
<name>A0A6C1B6H0_9RHOO</name>
<protein>
    <submittedName>
        <fullName evidence="5">Flagellar protein FlgN</fullName>
    </submittedName>
</protein>
<keyword evidence="5" id="KW-0282">Flagellum</keyword>
<dbReference type="GO" id="GO:0044780">
    <property type="term" value="P:bacterial-type flagellum assembly"/>
    <property type="evidence" value="ECO:0007669"/>
    <property type="project" value="InterPro"/>
</dbReference>
<dbReference type="RefSeq" id="WP_173765988.1">
    <property type="nucleotide sequence ID" value="NZ_CP048836.1"/>
</dbReference>
<keyword evidence="5" id="KW-0966">Cell projection</keyword>
<reference evidence="5 6" key="1">
    <citation type="submission" date="2020-02" db="EMBL/GenBank/DDBJ databases">
        <title>Nitrogenibacter mangrovi gen. nov., sp. nov. isolated from mangrove sediment, a denitrifying betaproteobacterium.</title>
        <authorList>
            <person name="Liao H."/>
            <person name="Tian Y."/>
        </authorList>
    </citation>
    <scope>NUCLEOTIDE SEQUENCE [LARGE SCALE GENOMIC DNA]</scope>
    <source>
        <strain evidence="5 6">M9-3-2</strain>
    </source>
</reference>
<dbReference type="KEGG" id="azq:G3580_12490"/>
<dbReference type="SUPFAM" id="SSF140566">
    <property type="entry name" value="FlgN-like"/>
    <property type="match status" value="1"/>
</dbReference>
<evidence type="ECO:0000256" key="4">
    <source>
        <dbReference type="SAM" id="MobiDB-lite"/>
    </source>
</evidence>
<dbReference type="Gene3D" id="1.20.58.300">
    <property type="entry name" value="FlgN-like"/>
    <property type="match status" value="1"/>
</dbReference>
<evidence type="ECO:0000256" key="3">
    <source>
        <dbReference type="ARBA" id="ARBA00022795"/>
    </source>
</evidence>
<dbReference type="Proteomes" id="UP000501991">
    <property type="component" value="Chromosome"/>
</dbReference>
<feature type="region of interest" description="Disordered" evidence="4">
    <location>
        <begin position="139"/>
        <end position="158"/>
    </location>
</feature>
<gene>
    <name evidence="5" type="ORF">G3580_12490</name>
</gene>
<comment type="function">
    <text evidence="1">Required for the efficient initiation of filament assembly.</text>
</comment>
<keyword evidence="6" id="KW-1185">Reference proteome</keyword>
<proteinExistence type="inferred from homology"/>
<dbReference type="AlphaFoldDB" id="A0A6C1B6H0"/>
<comment type="similarity">
    <text evidence="2">Belongs to the FlgN family.</text>
</comment>
<keyword evidence="5" id="KW-0969">Cilium</keyword>
<evidence type="ECO:0000313" key="6">
    <source>
        <dbReference type="Proteomes" id="UP000501991"/>
    </source>
</evidence>
<keyword evidence="3" id="KW-1005">Bacterial flagellum biogenesis</keyword>